<dbReference type="PANTHER" id="PTHR43943">
    <property type="entry name" value="DEHYDROGENASE/REDUCTASE (SDR FAMILY) MEMBER 4"/>
    <property type="match status" value="1"/>
</dbReference>
<dbReference type="Gene3D" id="3.40.50.720">
    <property type="entry name" value="NAD(P)-binding Rossmann-like Domain"/>
    <property type="match status" value="1"/>
</dbReference>
<keyword evidence="2" id="KW-0560">Oxidoreductase</keyword>
<evidence type="ECO:0000313" key="3">
    <source>
        <dbReference type="EMBL" id="AGQ19024.1"/>
    </source>
</evidence>
<dbReference type="AlphaFoldDB" id="S5DJV0"/>
<reference evidence="3" key="1">
    <citation type="journal article" date="2013" name="Sci. Rep.">
        <title>Metagenomics uncovers a new group of low GC and ultra-small marine Actinobacteria.</title>
        <authorList>
            <person name="Ghai R."/>
            <person name="Mizuno C.M."/>
            <person name="Picazo A."/>
            <person name="Camacho A."/>
            <person name="Rodriguez-Valera F."/>
        </authorList>
    </citation>
    <scope>NUCLEOTIDE SEQUENCE</scope>
</reference>
<dbReference type="Pfam" id="PF13561">
    <property type="entry name" value="adh_short_C2"/>
    <property type="match status" value="1"/>
</dbReference>
<dbReference type="SUPFAM" id="SSF51735">
    <property type="entry name" value="NAD(P)-binding Rossmann-fold domains"/>
    <property type="match status" value="1"/>
</dbReference>
<dbReference type="PROSITE" id="PS00061">
    <property type="entry name" value="ADH_SHORT"/>
    <property type="match status" value="1"/>
</dbReference>
<dbReference type="PRINTS" id="PR00080">
    <property type="entry name" value="SDRFAMILY"/>
</dbReference>
<evidence type="ECO:0000256" key="2">
    <source>
        <dbReference type="ARBA" id="ARBA00023002"/>
    </source>
</evidence>
<dbReference type="InterPro" id="IPR020904">
    <property type="entry name" value="Sc_DH/Rdtase_CS"/>
</dbReference>
<organism evidence="3">
    <name type="scientific">Candidatus Actinomarina minuta</name>
    <dbReference type="NCBI Taxonomy" id="1389454"/>
    <lineage>
        <taxon>Bacteria</taxon>
        <taxon>Bacillati</taxon>
        <taxon>Actinomycetota</taxon>
        <taxon>Actinomycetes</taxon>
        <taxon>Candidatus Actinomarinidae</taxon>
        <taxon>Candidatus Actinomarinales</taxon>
        <taxon>Candidatus Actinomarineae</taxon>
        <taxon>Candidatus Actinomarinaceae</taxon>
        <taxon>Candidatus Actinomarina</taxon>
    </lineage>
</organism>
<comment type="similarity">
    <text evidence="1">Belongs to the short-chain dehydrogenases/reductases (SDR) family.</text>
</comment>
<dbReference type="InterPro" id="IPR002347">
    <property type="entry name" value="SDR_fam"/>
</dbReference>
<dbReference type="NCBIfam" id="NF005559">
    <property type="entry name" value="PRK07231.1"/>
    <property type="match status" value="1"/>
</dbReference>
<dbReference type="PANTHER" id="PTHR43943:SF2">
    <property type="entry name" value="DEHYDROGENASE_REDUCTASE 4"/>
    <property type="match status" value="1"/>
</dbReference>
<accession>S5DJV0</accession>
<dbReference type="GO" id="GO:0016491">
    <property type="term" value="F:oxidoreductase activity"/>
    <property type="evidence" value="ECO:0007669"/>
    <property type="project" value="UniProtKB-KW"/>
</dbReference>
<name>S5DJV0_9ACTN</name>
<proteinExistence type="inferred from homology"/>
<dbReference type="EMBL" id="KC811108">
    <property type="protein sequence ID" value="AGQ18685.1"/>
    <property type="molecule type" value="Genomic_DNA"/>
</dbReference>
<dbReference type="FunFam" id="3.40.50.720:FF:000084">
    <property type="entry name" value="Short-chain dehydrogenase reductase"/>
    <property type="match status" value="1"/>
</dbReference>
<evidence type="ECO:0000256" key="1">
    <source>
        <dbReference type="ARBA" id="ARBA00006484"/>
    </source>
</evidence>
<protein>
    <submittedName>
        <fullName evidence="3">Dehydrogenase</fullName>
    </submittedName>
</protein>
<dbReference type="CDD" id="cd05233">
    <property type="entry name" value="SDR_c"/>
    <property type="match status" value="1"/>
</dbReference>
<dbReference type="InterPro" id="IPR036291">
    <property type="entry name" value="NAD(P)-bd_dom_sf"/>
</dbReference>
<dbReference type="EMBL" id="KC811119">
    <property type="protein sequence ID" value="AGQ19024.1"/>
    <property type="molecule type" value="Genomic_DNA"/>
</dbReference>
<dbReference type="PRINTS" id="PR00081">
    <property type="entry name" value="GDHRDH"/>
</dbReference>
<sequence length="249" mass="26968">MGIIKSMKTVLITGGTRGIGLSIAQKYLDDGDSNVIVTGRKPDTLEELKQTVNNENFHTVMAKADDEAAADQTCKEINEQFGSLDILVNNAGTNPAGGNLMDVDMGALEKTWAVNQKGPLLWARAAYKNELSTAILNICSVAGYFPSDLMGAYNISKAALIYMTKQLAYELAPDIRVNGVAPAIVRTKLSQLLWENEEYSKNLHLLQKLGEPEDIAEAVYFLCSDDASWITGEILTIDGGFSINGNSLS</sequence>